<dbReference type="GeneID" id="92379675"/>
<proteinExistence type="predicted"/>
<feature type="signal peptide" evidence="3">
    <location>
        <begin position="1"/>
        <end position="19"/>
    </location>
</feature>
<dbReference type="InterPro" id="IPR051948">
    <property type="entry name" value="Hsp70_co-chaperone_J-domain"/>
</dbReference>
<dbReference type="Proteomes" id="UP000195570">
    <property type="component" value="Unassembled WGS sequence"/>
</dbReference>
<dbReference type="SMART" id="SM00271">
    <property type="entry name" value="DnaJ"/>
    <property type="match status" value="1"/>
</dbReference>
<dbReference type="SUPFAM" id="SSF46565">
    <property type="entry name" value="Chaperone J-domain"/>
    <property type="match status" value="1"/>
</dbReference>
<dbReference type="PANTHER" id="PTHR44360">
    <property type="entry name" value="DNAJ HOMOLOG SUBFAMILY B MEMBER 9"/>
    <property type="match status" value="1"/>
</dbReference>
<keyword evidence="2" id="KW-0812">Transmembrane</keyword>
<dbReference type="GO" id="GO:0051087">
    <property type="term" value="F:protein-folding chaperone binding"/>
    <property type="evidence" value="ECO:0007669"/>
    <property type="project" value="TreeGrafter"/>
</dbReference>
<accession>A0A1G4I673</accession>
<organism evidence="5 6">
    <name type="scientific">Trypanosoma equiperdum</name>
    <dbReference type="NCBI Taxonomy" id="5694"/>
    <lineage>
        <taxon>Eukaryota</taxon>
        <taxon>Discoba</taxon>
        <taxon>Euglenozoa</taxon>
        <taxon>Kinetoplastea</taxon>
        <taxon>Metakinetoplastina</taxon>
        <taxon>Trypanosomatida</taxon>
        <taxon>Trypanosomatidae</taxon>
        <taxon>Trypanosoma</taxon>
    </lineage>
</organism>
<keyword evidence="3" id="KW-0732">Signal</keyword>
<evidence type="ECO:0000313" key="5">
    <source>
        <dbReference type="EMBL" id="SCU67429.1"/>
    </source>
</evidence>
<dbReference type="AlphaFoldDB" id="A0A1G4I673"/>
<dbReference type="GO" id="GO:0036503">
    <property type="term" value="P:ERAD pathway"/>
    <property type="evidence" value="ECO:0007669"/>
    <property type="project" value="TreeGrafter"/>
</dbReference>
<feature type="chain" id="PRO_5009235387" evidence="3">
    <location>
        <begin position="20"/>
        <end position="417"/>
    </location>
</feature>
<evidence type="ECO:0000313" key="6">
    <source>
        <dbReference type="Proteomes" id="UP000195570"/>
    </source>
</evidence>
<dbReference type="RefSeq" id="XP_067078746.1">
    <property type="nucleotide sequence ID" value="XM_067222645.1"/>
</dbReference>
<dbReference type="InterPro" id="IPR001623">
    <property type="entry name" value="DnaJ_domain"/>
</dbReference>
<gene>
    <name evidence="5" type="ORF">TEOVI_000573500</name>
</gene>
<dbReference type="PROSITE" id="PS50076">
    <property type="entry name" value="DNAJ_2"/>
    <property type="match status" value="1"/>
</dbReference>
<evidence type="ECO:0000256" key="3">
    <source>
        <dbReference type="SAM" id="SignalP"/>
    </source>
</evidence>
<dbReference type="InterPro" id="IPR036869">
    <property type="entry name" value="J_dom_sf"/>
</dbReference>
<comment type="caution">
    <text evidence="5">The sequence shown here is derived from an EMBL/GenBank/DDBJ whole genome shotgun (WGS) entry which is preliminary data.</text>
</comment>
<dbReference type="CDD" id="cd06257">
    <property type="entry name" value="DnaJ"/>
    <property type="match status" value="1"/>
</dbReference>
<feature type="transmembrane region" description="Helical" evidence="2">
    <location>
        <begin position="149"/>
        <end position="170"/>
    </location>
</feature>
<keyword evidence="2" id="KW-0472">Membrane</keyword>
<keyword evidence="2" id="KW-1133">Transmembrane helix</keyword>
<protein>
    <submittedName>
        <fullName evidence="5">DnaJ domain containing protein, putative</fullName>
    </submittedName>
</protein>
<feature type="domain" description="J" evidence="4">
    <location>
        <begin position="24"/>
        <end position="78"/>
    </location>
</feature>
<dbReference type="GO" id="GO:0051787">
    <property type="term" value="F:misfolded protein binding"/>
    <property type="evidence" value="ECO:0007669"/>
    <property type="project" value="TreeGrafter"/>
</dbReference>
<keyword evidence="6" id="KW-1185">Reference proteome</keyword>
<reference evidence="5" key="1">
    <citation type="submission" date="2016-09" db="EMBL/GenBank/DDBJ databases">
        <authorList>
            <person name="Hebert L."/>
            <person name="Moumen B."/>
        </authorList>
    </citation>
    <scope>NUCLEOTIDE SEQUENCE [LARGE SCALE GENOMIC DNA]</scope>
    <source>
        <strain evidence="5">OVI</strain>
    </source>
</reference>
<dbReference type="Pfam" id="PF00226">
    <property type="entry name" value="DnaJ"/>
    <property type="match status" value="1"/>
</dbReference>
<evidence type="ECO:0000259" key="4">
    <source>
        <dbReference type="PROSITE" id="PS50076"/>
    </source>
</evidence>
<sequence length="417" mass="47586">MFKCRVAVLLSSASSSATGSCQSNPYKVLGVEPNTPFDEVKSRFHELAQLYHPDMPNGDAGKFREINAAYRQLRATHREWRSNNMNTQTHHQSEFWGSQGNTADADKEDHYTKQWKKGPHHSTTNARMRGTQQRAFMHEILWLYEGYEMALILGTAVVVLIIAFERYLLVRRVTQEKRSRRIAMEEGLPPSMPLEVDENMMRMYNVPVPSEAIEMDEAIAKEMTYHRRATQRRFEDFREFLFVYDPDGVTSRKVTTVRVAAPYVDEPLIPTRCPVVREFNSEQKGTKYENILKEVVETSSTTPWLSPDAQFAAPLVVQGLAVIPMNSPNTAKWTFIEYKNADNPTDPPMCLVALRNRRFEKLGMCQRVTISGSGQLSAKLLQKREEDLKNGLRGDALVKGSPLPLKDTTTALEHMKL</sequence>
<evidence type="ECO:0000256" key="1">
    <source>
        <dbReference type="ARBA" id="ARBA00023186"/>
    </source>
</evidence>
<dbReference type="VEuPathDB" id="TriTrypDB:TEOVI_000573500"/>
<dbReference type="EMBL" id="CZPT02000742">
    <property type="protein sequence ID" value="SCU67429.1"/>
    <property type="molecule type" value="Genomic_DNA"/>
</dbReference>
<dbReference type="PANTHER" id="PTHR44360:SF1">
    <property type="entry name" value="DNAJ HOMOLOG SUBFAMILY B MEMBER 9"/>
    <property type="match status" value="1"/>
</dbReference>
<name>A0A1G4I673_TRYEQ</name>
<dbReference type="PROSITE" id="PS51257">
    <property type="entry name" value="PROKAR_LIPOPROTEIN"/>
    <property type="match status" value="1"/>
</dbReference>
<dbReference type="GO" id="GO:0005783">
    <property type="term" value="C:endoplasmic reticulum"/>
    <property type="evidence" value="ECO:0007669"/>
    <property type="project" value="TreeGrafter"/>
</dbReference>
<keyword evidence="1" id="KW-0143">Chaperone</keyword>
<dbReference type="Gene3D" id="1.10.287.110">
    <property type="entry name" value="DnaJ domain"/>
    <property type="match status" value="1"/>
</dbReference>
<evidence type="ECO:0000256" key="2">
    <source>
        <dbReference type="SAM" id="Phobius"/>
    </source>
</evidence>